<keyword evidence="5" id="KW-1185">Reference proteome</keyword>
<dbReference type="EMBL" id="ARYL01000012">
    <property type="protein sequence ID" value="KDA02639.1"/>
    <property type="molecule type" value="Genomic_DNA"/>
</dbReference>
<dbReference type="eggNOG" id="COG0758">
    <property type="taxonomic scope" value="Bacteria"/>
</dbReference>
<proteinExistence type="inferred from homology"/>
<dbReference type="PANTHER" id="PTHR43022">
    <property type="entry name" value="PROTEIN SMF"/>
    <property type="match status" value="1"/>
</dbReference>
<dbReference type="STRING" id="1280953.HOC_09339"/>
<dbReference type="NCBIfam" id="TIGR00732">
    <property type="entry name" value="dprA"/>
    <property type="match status" value="1"/>
</dbReference>
<dbReference type="PATRIC" id="fig|1280953.3.peg.1885"/>
<evidence type="ECO:0000259" key="2">
    <source>
        <dbReference type="Pfam" id="PF02481"/>
    </source>
</evidence>
<dbReference type="RefSeq" id="WP_035537844.1">
    <property type="nucleotide sequence ID" value="NZ_ARYL01000012.1"/>
</dbReference>
<feature type="domain" description="Smf/DprA SLOG" evidence="2">
    <location>
        <begin position="81"/>
        <end position="286"/>
    </location>
</feature>
<evidence type="ECO:0000256" key="1">
    <source>
        <dbReference type="ARBA" id="ARBA00006525"/>
    </source>
</evidence>
<protein>
    <submittedName>
        <fullName evidence="4">DNA protecting protein DprA</fullName>
    </submittedName>
</protein>
<dbReference type="InterPro" id="IPR036388">
    <property type="entry name" value="WH-like_DNA-bd_sf"/>
</dbReference>
<dbReference type="AlphaFoldDB" id="A0A059G7D1"/>
<dbReference type="InterPro" id="IPR041614">
    <property type="entry name" value="DprA_WH"/>
</dbReference>
<feature type="domain" description="DprA winged helix" evidence="3">
    <location>
        <begin position="314"/>
        <end position="364"/>
    </location>
</feature>
<dbReference type="InterPro" id="IPR057666">
    <property type="entry name" value="DrpA_SLOG"/>
</dbReference>
<accession>A0A059G7D1</accession>
<dbReference type="Pfam" id="PF21102">
    <property type="entry name" value="DprA_N"/>
    <property type="match status" value="1"/>
</dbReference>
<evidence type="ECO:0000313" key="4">
    <source>
        <dbReference type="EMBL" id="KDA02639.1"/>
    </source>
</evidence>
<sequence length="370" mass="38529">MSPARPLSDTERRNWVRLARTQNVGPVTFSQLVKRFGTPGAALDALPEIARRAGRGRPIIAPSVDAVEDEIAAARKYGARIIASCEADFPPLLRALAPPPPTLTLLGRADLAAQPTVAIVGARNASAAGRKLARDISAGLGAAGFVVVSGLALGIDGEAHAATLRTGTIAVLGGGVDHVYPPQHERLYAEIAAEGLIVSESPFGYRAKAQDFPRRNRIITGMSRGVVVVEAAERSGSLISARMAGEQGREVMAVPGSPLDPRASGTNALIYQGASLVRHADDVLEILSSLRFGHVSDPENGPYDAEMDGDSLPEGQLERVLEALSPHPMPIDEIARACGLGAARCAAILVELELSGLALTLPGGLAARAV</sequence>
<dbReference type="PANTHER" id="PTHR43022:SF1">
    <property type="entry name" value="PROTEIN SMF"/>
    <property type="match status" value="1"/>
</dbReference>
<dbReference type="GO" id="GO:0009294">
    <property type="term" value="P:DNA-mediated transformation"/>
    <property type="evidence" value="ECO:0007669"/>
    <property type="project" value="InterPro"/>
</dbReference>
<dbReference type="SUPFAM" id="SSF102405">
    <property type="entry name" value="MCP/YpsA-like"/>
    <property type="match status" value="1"/>
</dbReference>
<dbReference type="Pfam" id="PF17782">
    <property type="entry name" value="WHD_DprA"/>
    <property type="match status" value="1"/>
</dbReference>
<dbReference type="OrthoDB" id="9785707at2"/>
<gene>
    <name evidence="4" type="ORF">HOC_09339</name>
</gene>
<dbReference type="Gene3D" id="3.40.50.450">
    <property type="match status" value="1"/>
</dbReference>
<comment type="similarity">
    <text evidence="1">Belongs to the DprA/Smf family.</text>
</comment>
<dbReference type="Pfam" id="PF02481">
    <property type="entry name" value="DNA_processg_A"/>
    <property type="match status" value="1"/>
</dbReference>
<comment type="caution">
    <text evidence="4">The sequence shown here is derived from an EMBL/GenBank/DDBJ whole genome shotgun (WGS) entry which is preliminary data.</text>
</comment>
<evidence type="ECO:0000313" key="5">
    <source>
        <dbReference type="Proteomes" id="UP000024942"/>
    </source>
</evidence>
<name>A0A059G7D1_9PROT</name>
<dbReference type="InterPro" id="IPR003488">
    <property type="entry name" value="DprA"/>
</dbReference>
<evidence type="ECO:0000259" key="3">
    <source>
        <dbReference type="Pfam" id="PF17782"/>
    </source>
</evidence>
<organism evidence="4 5">
    <name type="scientific">Hyphomonas oceanitis SCH89</name>
    <dbReference type="NCBI Taxonomy" id="1280953"/>
    <lineage>
        <taxon>Bacteria</taxon>
        <taxon>Pseudomonadati</taxon>
        <taxon>Pseudomonadota</taxon>
        <taxon>Alphaproteobacteria</taxon>
        <taxon>Hyphomonadales</taxon>
        <taxon>Hyphomonadaceae</taxon>
        <taxon>Hyphomonas</taxon>
    </lineage>
</organism>
<dbReference type="Gene3D" id="1.10.10.10">
    <property type="entry name" value="Winged helix-like DNA-binding domain superfamily/Winged helix DNA-binding domain"/>
    <property type="match status" value="1"/>
</dbReference>
<dbReference type="Proteomes" id="UP000024942">
    <property type="component" value="Unassembled WGS sequence"/>
</dbReference>
<reference evidence="4 5" key="1">
    <citation type="journal article" date="2014" name="Antonie Van Leeuwenhoek">
        <title>Hyphomonas beringensis sp. nov. and Hyphomonas chukchiensis sp. nov., isolated from surface seawater of the Bering Sea and Chukchi Sea.</title>
        <authorList>
            <person name="Li C."/>
            <person name="Lai Q."/>
            <person name="Li G."/>
            <person name="Dong C."/>
            <person name="Wang J."/>
            <person name="Liao Y."/>
            <person name="Shao Z."/>
        </authorList>
    </citation>
    <scope>NUCLEOTIDE SEQUENCE [LARGE SCALE GENOMIC DNA]</scope>
    <source>
        <strain evidence="4 5">SCH89</strain>
    </source>
</reference>